<reference evidence="9 10" key="1">
    <citation type="submission" date="2024-02" db="EMBL/GenBank/DDBJ databases">
        <title>A novel Gemmatimonadota bacterium.</title>
        <authorList>
            <person name="Du Z.-J."/>
            <person name="Ye Y.-Q."/>
        </authorList>
    </citation>
    <scope>NUCLEOTIDE SEQUENCE [LARGE SCALE GENOMIC DNA]</scope>
    <source>
        <strain evidence="9 10">DH-20</strain>
    </source>
</reference>
<comment type="subunit">
    <text evidence="2 8">Part of the 50S ribosomal subunit.</text>
</comment>
<keyword evidence="8" id="KW-0862">Zinc</keyword>
<name>A0ABU9EBP3_9BACT</name>
<evidence type="ECO:0000256" key="7">
    <source>
        <dbReference type="ARBA" id="ARBA00035687"/>
    </source>
</evidence>
<comment type="caution">
    <text evidence="9">The sequence shown here is derived from an EMBL/GenBank/DDBJ whole genome shotgun (WGS) entry which is preliminary data.</text>
</comment>
<evidence type="ECO:0000256" key="4">
    <source>
        <dbReference type="ARBA" id="ARBA00022884"/>
    </source>
</evidence>
<comment type="function">
    <text evidence="8">Binds the 23S rRNA.</text>
</comment>
<organism evidence="9 10">
    <name type="scientific">Gaopeijia maritima</name>
    <dbReference type="NCBI Taxonomy" id="3119007"/>
    <lineage>
        <taxon>Bacteria</taxon>
        <taxon>Pseudomonadati</taxon>
        <taxon>Gemmatimonadota</taxon>
        <taxon>Longimicrobiia</taxon>
        <taxon>Gaopeijiales</taxon>
        <taxon>Gaopeijiaceae</taxon>
        <taxon>Gaopeijia</taxon>
    </lineage>
</organism>
<dbReference type="PANTHER" id="PTHR33280:SF6">
    <property type="entry name" value="LARGE RIBOSOMAL SUBUNIT PROTEIN BL31A"/>
    <property type="match status" value="1"/>
</dbReference>
<feature type="binding site" evidence="8">
    <location>
        <position position="36"/>
    </location>
    <ligand>
        <name>Zn(2+)</name>
        <dbReference type="ChEBI" id="CHEBI:29105"/>
    </ligand>
</feature>
<comment type="similarity">
    <text evidence="1 8">Belongs to the bacterial ribosomal protein bL31 family. Type A subfamily.</text>
</comment>
<feature type="binding site" evidence="8">
    <location>
        <position position="16"/>
    </location>
    <ligand>
        <name>Zn(2+)</name>
        <dbReference type="ChEBI" id="CHEBI:29105"/>
    </ligand>
</feature>
<feature type="binding site" evidence="8">
    <location>
        <position position="18"/>
    </location>
    <ligand>
        <name>Zn(2+)</name>
        <dbReference type="ChEBI" id="CHEBI:29105"/>
    </ligand>
</feature>
<dbReference type="GO" id="GO:0005840">
    <property type="term" value="C:ribosome"/>
    <property type="evidence" value="ECO:0007669"/>
    <property type="project" value="UniProtKB-KW"/>
</dbReference>
<dbReference type="InterPro" id="IPR034704">
    <property type="entry name" value="Ribosomal_bL28/bL31-like_sf"/>
</dbReference>
<evidence type="ECO:0000256" key="2">
    <source>
        <dbReference type="ARBA" id="ARBA00011838"/>
    </source>
</evidence>
<evidence type="ECO:0000256" key="3">
    <source>
        <dbReference type="ARBA" id="ARBA00022730"/>
    </source>
</evidence>
<evidence type="ECO:0000256" key="1">
    <source>
        <dbReference type="ARBA" id="ARBA00009296"/>
    </source>
</evidence>
<evidence type="ECO:0000256" key="5">
    <source>
        <dbReference type="ARBA" id="ARBA00022980"/>
    </source>
</evidence>
<evidence type="ECO:0000256" key="6">
    <source>
        <dbReference type="ARBA" id="ARBA00023274"/>
    </source>
</evidence>
<dbReference type="InterPro" id="IPR002150">
    <property type="entry name" value="Ribosomal_bL31"/>
</dbReference>
<feature type="binding site" evidence="8">
    <location>
        <position position="39"/>
    </location>
    <ligand>
        <name>Zn(2+)</name>
        <dbReference type="ChEBI" id="CHEBI:29105"/>
    </ligand>
</feature>
<accession>A0ABU9EBP3</accession>
<keyword evidence="4 8" id="KW-0694">RNA-binding</keyword>
<evidence type="ECO:0000313" key="9">
    <source>
        <dbReference type="EMBL" id="MEK9502153.1"/>
    </source>
</evidence>
<keyword evidence="5 8" id="KW-0689">Ribosomal protein</keyword>
<dbReference type="HAMAP" id="MF_00501">
    <property type="entry name" value="Ribosomal_bL31_1"/>
    <property type="match status" value="1"/>
</dbReference>
<dbReference type="Proteomes" id="UP001484239">
    <property type="component" value="Unassembled WGS sequence"/>
</dbReference>
<dbReference type="NCBIfam" id="TIGR00105">
    <property type="entry name" value="L31"/>
    <property type="match status" value="1"/>
</dbReference>
<evidence type="ECO:0000313" key="10">
    <source>
        <dbReference type="Proteomes" id="UP001484239"/>
    </source>
</evidence>
<dbReference type="RefSeq" id="WP_405276627.1">
    <property type="nucleotide sequence ID" value="NZ_CP144380.1"/>
</dbReference>
<gene>
    <name evidence="8 9" type="primary">rpmE</name>
    <name evidence="9" type="ORF">WI372_14265</name>
</gene>
<comment type="cofactor">
    <cofactor evidence="8">
        <name>Zn(2+)</name>
        <dbReference type="ChEBI" id="CHEBI:29105"/>
    </cofactor>
    <text evidence="8">Binds 1 zinc ion per subunit.</text>
</comment>
<keyword evidence="10" id="KW-1185">Reference proteome</keyword>
<dbReference type="PANTHER" id="PTHR33280">
    <property type="entry name" value="50S RIBOSOMAL PROTEIN L31, CHLOROPLASTIC"/>
    <property type="match status" value="1"/>
</dbReference>
<dbReference type="PROSITE" id="PS01143">
    <property type="entry name" value="RIBOSOMAL_L31"/>
    <property type="match status" value="1"/>
</dbReference>
<dbReference type="EMBL" id="JBBHLI010000009">
    <property type="protein sequence ID" value="MEK9502153.1"/>
    <property type="molecule type" value="Genomic_DNA"/>
</dbReference>
<dbReference type="SUPFAM" id="SSF143800">
    <property type="entry name" value="L28p-like"/>
    <property type="match status" value="1"/>
</dbReference>
<keyword evidence="6 8" id="KW-0687">Ribonucleoprotein</keyword>
<dbReference type="PRINTS" id="PR01249">
    <property type="entry name" value="RIBOSOMALL31"/>
</dbReference>
<dbReference type="Gene3D" id="4.10.830.30">
    <property type="entry name" value="Ribosomal protein L31"/>
    <property type="match status" value="1"/>
</dbReference>
<keyword evidence="3 8" id="KW-0699">rRNA-binding</keyword>
<evidence type="ECO:0000256" key="8">
    <source>
        <dbReference type="HAMAP-Rule" id="MF_00501"/>
    </source>
</evidence>
<dbReference type="InterPro" id="IPR027491">
    <property type="entry name" value="Ribosomal_bL31_A"/>
</dbReference>
<dbReference type="InterPro" id="IPR042105">
    <property type="entry name" value="Ribosomal_bL31_sf"/>
</dbReference>
<protein>
    <recommendedName>
        <fullName evidence="7 8">Large ribosomal subunit protein bL31</fullName>
    </recommendedName>
</protein>
<sequence length="68" mass="7645">MKQGIHPDYNDSVIVCACGNRIATKSTSDEIHVEICSVCHPFYTGKQRLIDTAGRVERFKRKYAKSGN</sequence>
<keyword evidence="8" id="KW-0479">Metal-binding</keyword>
<dbReference type="NCBIfam" id="NF001809">
    <property type="entry name" value="PRK00528.1"/>
    <property type="match status" value="1"/>
</dbReference>
<proteinExistence type="inferred from homology"/>
<dbReference type="Pfam" id="PF01197">
    <property type="entry name" value="Ribosomal_L31"/>
    <property type="match status" value="1"/>
</dbReference>
<dbReference type="NCBIfam" id="NF000612">
    <property type="entry name" value="PRK00019.1"/>
    <property type="match status" value="1"/>
</dbReference>